<evidence type="ECO:0000256" key="1">
    <source>
        <dbReference type="SAM" id="SignalP"/>
    </source>
</evidence>
<feature type="signal peptide" evidence="1">
    <location>
        <begin position="1"/>
        <end position="18"/>
    </location>
</feature>
<dbReference type="EMBL" id="JAYGJQ010000003">
    <property type="protein sequence ID" value="MEA9358114.1"/>
    <property type="molecule type" value="Genomic_DNA"/>
</dbReference>
<dbReference type="Proteomes" id="UP001302274">
    <property type="component" value="Unassembled WGS sequence"/>
</dbReference>
<reference evidence="2 3" key="1">
    <citation type="submission" date="2023-11" db="EMBL/GenBank/DDBJ databases">
        <title>A Novel Polar Bacteriovorax (B. antarcticus) Isolated from the Biocrust in Antarctica.</title>
        <authorList>
            <person name="Mun W."/>
            <person name="Choi S.Y."/>
            <person name="Mitchell R.J."/>
        </authorList>
    </citation>
    <scope>NUCLEOTIDE SEQUENCE [LARGE SCALE GENOMIC DNA]</scope>
    <source>
        <strain evidence="2 3">PP10</strain>
    </source>
</reference>
<name>A0ABU5VYI0_9BACT</name>
<feature type="chain" id="PRO_5046354806" evidence="1">
    <location>
        <begin position="19"/>
        <end position="143"/>
    </location>
</feature>
<accession>A0ABU5VYI0</accession>
<keyword evidence="3" id="KW-1185">Reference proteome</keyword>
<protein>
    <submittedName>
        <fullName evidence="2">Uncharacterized protein</fullName>
    </submittedName>
</protein>
<evidence type="ECO:0000313" key="3">
    <source>
        <dbReference type="Proteomes" id="UP001302274"/>
    </source>
</evidence>
<gene>
    <name evidence="2" type="ORF">SHI21_17910</name>
</gene>
<dbReference type="RefSeq" id="WP_323578387.1">
    <property type="nucleotide sequence ID" value="NZ_JAYGJQ010000003.1"/>
</dbReference>
<proteinExistence type="predicted"/>
<sequence>MKKLILVFGLTLSGLCSAEVALYKSTDNTGINKLERIGVIEQYLATLSGTLQNIEAKVDATAIKVNALEKVVAQIKETDIKELRTKLGEKSAPPKEIAPGELDKLKADFTALKNEDIESIRTQIQGLNYSVQSIQGILQSQLK</sequence>
<comment type="caution">
    <text evidence="2">The sequence shown here is derived from an EMBL/GenBank/DDBJ whole genome shotgun (WGS) entry which is preliminary data.</text>
</comment>
<keyword evidence="1" id="KW-0732">Signal</keyword>
<evidence type="ECO:0000313" key="2">
    <source>
        <dbReference type="EMBL" id="MEA9358114.1"/>
    </source>
</evidence>
<organism evidence="2 3">
    <name type="scientific">Bacteriovorax antarcticus</name>
    <dbReference type="NCBI Taxonomy" id="3088717"/>
    <lineage>
        <taxon>Bacteria</taxon>
        <taxon>Pseudomonadati</taxon>
        <taxon>Bdellovibrionota</taxon>
        <taxon>Bacteriovoracia</taxon>
        <taxon>Bacteriovoracales</taxon>
        <taxon>Bacteriovoracaceae</taxon>
        <taxon>Bacteriovorax</taxon>
    </lineage>
</organism>